<dbReference type="GO" id="GO:0016779">
    <property type="term" value="F:nucleotidyltransferase activity"/>
    <property type="evidence" value="ECO:0007669"/>
    <property type="project" value="InterPro"/>
</dbReference>
<evidence type="ECO:0000313" key="2">
    <source>
        <dbReference type="EMBL" id="SKA85709.1"/>
    </source>
</evidence>
<sequence length="252" mass="28536">MSNHAYLKQLLAEQDLRPEEVETLQRCGRAIQRAVARLDGNPRFYYAGSFGKQTIIRENFDLDIVAYWPDDCGYTLKGIFDAVGKVLQNEWKSARSKGVAWTISFKGGFHIDVVPGRALDKTFREANLYRNDKDSSMKTSIKVHIETVKKSGRRDAIRLMKLWRTRNNVPVKKSLILELLTIRALEGTTSPDLEHQLLTVFSHLRENIEVCRIVDPANSNNVVSDELTARDRSAIRTAASAAIAAGRWSEVF</sequence>
<evidence type="ECO:0008006" key="4">
    <source>
        <dbReference type="Google" id="ProtNLM"/>
    </source>
</evidence>
<keyword evidence="3" id="KW-1185">Reference proteome</keyword>
<organism evidence="2 3">
    <name type="scientific">Prosthecobacter debontii</name>
    <dbReference type="NCBI Taxonomy" id="48467"/>
    <lineage>
        <taxon>Bacteria</taxon>
        <taxon>Pseudomonadati</taxon>
        <taxon>Verrucomicrobiota</taxon>
        <taxon>Verrucomicrobiia</taxon>
        <taxon>Verrucomicrobiales</taxon>
        <taxon>Verrucomicrobiaceae</taxon>
        <taxon>Prosthecobacter</taxon>
    </lineage>
</organism>
<reference evidence="3" key="1">
    <citation type="submission" date="2017-02" db="EMBL/GenBank/DDBJ databases">
        <authorList>
            <person name="Varghese N."/>
            <person name="Submissions S."/>
        </authorList>
    </citation>
    <scope>NUCLEOTIDE SEQUENCE [LARGE SCALE GENOMIC DNA]</scope>
    <source>
        <strain evidence="3">ATCC 700200</strain>
    </source>
</reference>
<dbReference type="SUPFAM" id="SSF81301">
    <property type="entry name" value="Nucleotidyltransferase"/>
    <property type="match status" value="1"/>
</dbReference>
<evidence type="ECO:0000313" key="3">
    <source>
        <dbReference type="Proteomes" id="UP000190774"/>
    </source>
</evidence>
<dbReference type="InterPro" id="IPR006116">
    <property type="entry name" value="NT_2-5OAS_ClassI-CCAase"/>
</dbReference>
<evidence type="ECO:0000256" key="1">
    <source>
        <dbReference type="ARBA" id="ARBA00023118"/>
    </source>
</evidence>
<dbReference type="AlphaFoldDB" id="A0A1T4X8C8"/>
<dbReference type="OrthoDB" id="1550485at2"/>
<dbReference type="EMBL" id="FUYE01000003">
    <property type="protein sequence ID" value="SKA85709.1"/>
    <property type="molecule type" value="Genomic_DNA"/>
</dbReference>
<keyword evidence="1" id="KW-0051">Antiviral defense</keyword>
<proteinExistence type="predicted"/>
<accession>A0A1T4X8C8</accession>
<dbReference type="GO" id="GO:0051607">
    <property type="term" value="P:defense response to virus"/>
    <property type="evidence" value="ECO:0007669"/>
    <property type="project" value="UniProtKB-KW"/>
</dbReference>
<dbReference type="Proteomes" id="UP000190774">
    <property type="component" value="Unassembled WGS sequence"/>
</dbReference>
<name>A0A1T4X8C8_9BACT</name>
<dbReference type="STRING" id="48467.SAMN02745166_01191"/>
<dbReference type="Gene3D" id="3.30.460.10">
    <property type="entry name" value="Beta Polymerase, domain 2"/>
    <property type="match status" value="1"/>
</dbReference>
<dbReference type="CDD" id="cd05400">
    <property type="entry name" value="NT_2-5OAS_ClassI-CCAase"/>
    <property type="match status" value="1"/>
</dbReference>
<dbReference type="RefSeq" id="WP_078812392.1">
    <property type="nucleotide sequence ID" value="NZ_FUYE01000003.1"/>
</dbReference>
<protein>
    <recommendedName>
        <fullName evidence="4">Nucleotidyltransferase domain-containing protein</fullName>
    </recommendedName>
</protein>
<gene>
    <name evidence="2" type="ORF">SAMN02745166_01191</name>
</gene>
<dbReference type="InterPro" id="IPR043519">
    <property type="entry name" value="NT_sf"/>
</dbReference>